<dbReference type="EMBL" id="AXCY01000048">
    <property type="protein sequence ID" value="KGM10493.1"/>
    <property type="molecule type" value="Genomic_DNA"/>
</dbReference>
<dbReference type="Proteomes" id="UP000029839">
    <property type="component" value="Unassembled WGS sequence"/>
</dbReference>
<name>A0A0A0BPT2_9CELL</name>
<proteinExistence type="predicted"/>
<sequence length="232" mass="22427">MTTPWSAPDGATPPSSWSPDGGADASPPAAGSASADAPAAPWGGSPPVYGTATSPTVTTTVRPAGDGGAQVGPSGYGDASGFAGPGGHGGQGADGGGHSRGGAGGPGGQSPDVDDPFRVGGLGPNLRPSPVPWGQYQQHLGYAAYGPAPVWAAPRRTDPMAVTSLVLAICGVVVLPALLPQVALVLGLVALRRTRRTGDDGRGMAIAGVVIGGLVTLGTVLLVAFLVSAGTA</sequence>
<dbReference type="RefSeq" id="WP_052426237.1">
    <property type="nucleotide sequence ID" value="NZ_AXCY01000048.1"/>
</dbReference>
<organism evidence="4 5">
    <name type="scientific">Cellulomonas carbonis T26</name>
    <dbReference type="NCBI Taxonomy" id="947969"/>
    <lineage>
        <taxon>Bacteria</taxon>
        <taxon>Bacillati</taxon>
        <taxon>Actinomycetota</taxon>
        <taxon>Actinomycetes</taxon>
        <taxon>Micrococcales</taxon>
        <taxon>Cellulomonadaceae</taxon>
        <taxon>Cellulomonas</taxon>
    </lineage>
</organism>
<evidence type="ECO:0000313" key="5">
    <source>
        <dbReference type="Proteomes" id="UP000029839"/>
    </source>
</evidence>
<feature type="transmembrane region" description="Helical" evidence="2">
    <location>
        <begin position="165"/>
        <end position="191"/>
    </location>
</feature>
<reference evidence="4 5" key="1">
    <citation type="submission" date="2013-08" db="EMBL/GenBank/DDBJ databases">
        <title>Genome sequencing of Cellulomonas carbonis T26.</title>
        <authorList>
            <person name="Chen F."/>
            <person name="Li Y."/>
            <person name="Wang G."/>
        </authorList>
    </citation>
    <scope>NUCLEOTIDE SEQUENCE [LARGE SCALE GENOMIC DNA]</scope>
    <source>
        <strain evidence="4 5">T26</strain>
    </source>
</reference>
<feature type="domain" description="DUF4190" evidence="3">
    <location>
        <begin position="160"/>
        <end position="222"/>
    </location>
</feature>
<accession>A0A0A0BPT2</accession>
<feature type="compositionally biased region" description="Gly residues" evidence="1">
    <location>
        <begin position="83"/>
        <end position="108"/>
    </location>
</feature>
<keyword evidence="5" id="KW-1185">Reference proteome</keyword>
<dbReference type="Pfam" id="PF13828">
    <property type="entry name" value="DUF4190"/>
    <property type="match status" value="1"/>
</dbReference>
<feature type="compositionally biased region" description="Low complexity" evidence="1">
    <location>
        <begin position="18"/>
        <end position="64"/>
    </location>
</feature>
<keyword evidence="2" id="KW-0812">Transmembrane</keyword>
<feature type="transmembrane region" description="Helical" evidence="2">
    <location>
        <begin position="203"/>
        <end position="227"/>
    </location>
</feature>
<comment type="caution">
    <text evidence="4">The sequence shown here is derived from an EMBL/GenBank/DDBJ whole genome shotgun (WGS) entry which is preliminary data.</text>
</comment>
<keyword evidence="2" id="KW-0472">Membrane</keyword>
<evidence type="ECO:0000259" key="3">
    <source>
        <dbReference type="Pfam" id="PF13828"/>
    </source>
</evidence>
<protein>
    <submittedName>
        <fullName evidence="4">Integral membrane protein</fullName>
    </submittedName>
</protein>
<evidence type="ECO:0000313" key="4">
    <source>
        <dbReference type="EMBL" id="KGM10493.1"/>
    </source>
</evidence>
<gene>
    <name evidence="4" type="ORF">N868_15140</name>
</gene>
<keyword evidence="2" id="KW-1133">Transmembrane helix</keyword>
<dbReference type="InterPro" id="IPR025241">
    <property type="entry name" value="DUF4190"/>
</dbReference>
<evidence type="ECO:0000256" key="2">
    <source>
        <dbReference type="SAM" id="Phobius"/>
    </source>
</evidence>
<dbReference type="AlphaFoldDB" id="A0A0A0BPT2"/>
<evidence type="ECO:0000256" key="1">
    <source>
        <dbReference type="SAM" id="MobiDB-lite"/>
    </source>
</evidence>
<feature type="region of interest" description="Disordered" evidence="1">
    <location>
        <begin position="1"/>
        <end position="125"/>
    </location>
</feature>
<reference evidence="4 5" key="2">
    <citation type="journal article" date="2015" name="Stand. Genomic Sci.">
        <title>Draft genome sequence of Cellulomonas carbonis T26(T) and comparative analysis of six Cellulomonas genomes.</title>
        <authorList>
            <person name="Zhuang W."/>
            <person name="Zhang S."/>
            <person name="Xia X."/>
            <person name="Wang G."/>
        </authorList>
    </citation>
    <scope>NUCLEOTIDE SEQUENCE [LARGE SCALE GENOMIC DNA]</scope>
    <source>
        <strain evidence="4 5">T26</strain>
    </source>
</reference>